<evidence type="ECO:0000256" key="11">
    <source>
        <dbReference type="ARBA" id="ARBA00047304"/>
    </source>
</evidence>
<dbReference type="SUPFAM" id="SSF52540">
    <property type="entry name" value="P-loop containing nucleoside triphosphate hydrolases"/>
    <property type="match status" value="1"/>
</dbReference>
<evidence type="ECO:0000256" key="7">
    <source>
        <dbReference type="ARBA" id="ARBA00022801"/>
    </source>
</evidence>
<dbReference type="SMART" id="SM00369">
    <property type="entry name" value="LRR_TYP"/>
    <property type="match status" value="5"/>
</dbReference>
<dbReference type="GO" id="GO:0043531">
    <property type="term" value="F:ADP binding"/>
    <property type="evidence" value="ECO:0007669"/>
    <property type="project" value="InterPro"/>
</dbReference>
<proteinExistence type="inferred from homology"/>
<sequence length="1254" mass="142612">MAPTTSSSVYSLGWSWDVFLSFRDEDTRFTFTDHLHSALCRKGIRTFRDDEGLDRGEEIGSSLLKAIEESRMYIVVFSKTYAHSKWCLDELAKIMECKTQKGLMVVPVFYHVDPSHVRNQRRSFGEAFDKYQKVPEDKVMRWKAALTEAANLSGYHVQDGYESQAIQRIVQDILSRNLKLLHVGDKLIGMERRLKEMASLIHIDSNDVRMIGICGIDGIGKTTLAKVVYNKIVHQFDGASFLLNISSQKTKTDLLQLQKQFLRDILGEDIPTISDNSEGSYEIKRVFMSKKVLVVLDDVDHNDQLEVLTYYCRTFGLGSRTIITCRDKYLLRRCGVDALYEVKELNCKEAIQLFSLHAFHMNSPQKGYIDLSRCIVDYCKGLPIALEVLGSLLFGKKKFEWKSVLQRLEKRPNMQIQNVLMRGFQTLDCDDKEIFLDVACFFKGEDLDFVLRILDACNFHAKRGMLVLNDKSLISIFDNKLLMHDLMQKAGWEIVRWEQSHNEPGKWSRLWDPEDVYHVLTTNTGTKRIEGIFLNMSVSNEIHLTSDAFKKMTRLRLLRVYQNAENNSIVSNTVHLPRDFKFPSHELRYLHWDGWTLESLPSNFDGWKLVELSLKHSSLKHLWKKRKCLPKLEVINLGNSQQLVECPNLSFAPRVELLILDGCTSLPEVHPSVTKLKRLKILNMKNCKMLHYFPSITGLESLKVLNLSGCSKLDKFPEIQGYMEYLLELNLEGTAIVELPPSVVFLPRLVLLDMQNCKNLRILPSNIYSLKSLGTLVLSGCSGLERFPEIMEVMECLQNLLLDGTSIKELPPSIVYLKGLQSLSLRKCKNLTSLPNSICSLRSLETLIVSGCSKLSKLPEDLGRLQFLMKFQADGTAITQPPLSLFHLRNLKELSFRGCKGSTSNSWISPLLFRLLHRENSDGTGLQLPYLSGLYSLKYLDLSGCNLTDRSINDNLGHLHLLEELNLSRNNLVTVPKEVNRLSHLRVLSVNQCKRLQEISKLPPSIKLLDAGDCISLESLSVLSPQSPQCQSSSSCLRPVTFKLPNCFALAQDNVATILEKLHQNFLPEIEYSIVLPGSTIPEWFQHPSIGSSVTIDLPPNWHNKDFLGFALCSVFSLEEDEINQGPGLICCNFEFREGPYLSSSISWTHSGDRGVETDHIWLVYQPGAKLMIPKSSTLNKFRKITAYFSLSGASHVVKNCGIHLIYARDKKVNHQTWYTSAKRSSYGSGYYCLEETQPKRLRGGEICEEGSHA</sequence>
<evidence type="ECO:0000313" key="14">
    <source>
        <dbReference type="EMBL" id="RVW64058.1"/>
    </source>
</evidence>
<dbReference type="FunFam" id="3.40.50.10140:FF:000007">
    <property type="entry name" value="Disease resistance protein (TIR-NBS-LRR class)"/>
    <property type="match status" value="1"/>
</dbReference>
<dbReference type="GO" id="GO:0050832">
    <property type="term" value="P:defense response to fungus"/>
    <property type="evidence" value="ECO:0007669"/>
    <property type="project" value="UniProtKB-ARBA"/>
</dbReference>
<dbReference type="Gene3D" id="3.80.10.10">
    <property type="entry name" value="Ribonuclease Inhibitor"/>
    <property type="match status" value="3"/>
</dbReference>
<dbReference type="Proteomes" id="UP000288805">
    <property type="component" value="Unassembled WGS sequence"/>
</dbReference>
<dbReference type="Pfam" id="PF23282">
    <property type="entry name" value="WHD_ROQ1"/>
    <property type="match status" value="1"/>
</dbReference>
<dbReference type="PROSITE" id="PS50104">
    <property type="entry name" value="TIR"/>
    <property type="match status" value="1"/>
</dbReference>
<gene>
    <name evidence="14" type="primary">N_353</name>
    <name evidence="14" type="ORF">CK203_051074</name>
</gene>
<protein>
    <recommendedName>
        <fullName evidence="3">ADP-ribosyl cyclase/cyclic ADP-ribose hydrolase</fullName>
        <ecNumber evidence="3">3.2.2.6</ecNumber>
    </recommendedName>
</protein>
<evidence type="ECO:0000256" key="1">
    <source>
        <dbReference type="ARBA" id="ARBA00004123"/>
    </source>
</evidence>
<dbReference type="GO" id="GO:0007165">
    <property type="term" value="P:signal transduction"/>
    <property type="evidence" value="ECO:0007669"/>
    <property type="project" value="InterPro"/>
</dbReference>
<comment type="catalytic activity">
    <reaction evidence="11">
        <text>NAD(+) + H2O = ADP-D-ribose + nicotinamide + H(+)</text>
        <dbReference type="Rhea" id="RHEA:16301"/>
        <dbReference type="ChEBI" id="CHEBI:15377"/>
        <dbReference type="ChEBI" id="CHEBI:15378"/>
        <dbReference type="ChEBI" id="CHEBI:17154"/>
        <dbReference type="ChEBI" id="CHEBI:57540"/>
        <dbReference type="ChEBI" id="CHEBI:57967"/>
        <dbReference type="EC" id="3.2.2.6"/>
    </reaction>
    <physiologicalReaction direction="left-to-right" evidence="11">
        <dbReference type="Rhea" id="RHEA:16302"/>
    </physiologicalReaction>
</comment>
<dbReference type="InterPro" id="IPR035897">
    <property type="entry name" value="Toll_tir_struct_dom_sf"/>
</dbReference>
<organism evidence="14 15">
    <name type="scientific">Vitis vinifera</name>
    <name type="common">Grape</name>
    <dbReference type="NCBI Taxonomy" id="29760"/>
    <lineage>
        <taxon>Eukaryota</taxon>
        <taxon>Viridiplantae</taxon>
        <taxon>Streptophyta</taxon>
        <taxon>Embryophyta</taxon>
        <taxon>Tracheophyta</taxon>
        <taxon>Spermatophyta</taxon>
        <taxon>Magnoliopsida</taxon>
        <taxon>eudicotyledons</taxon>
        <taxon>Gunneridae</taxon>
        <taxon>Pentapetalae</taxon>
        <taxon>rosids</taxon>
        <taxon>Vitales</taxon>
        <taxon>Vitaceae</taxon>
        <taxon>Viteae</taxon>
        <taxon>Vitis</taxon>
    </lineage>
</organism>
<name>A0A438FVU4_VITVI</name>
<dbReference type="SUPFAM" id="SSF52058">
    <property type="entry name" value="L domain-like"/>
    <property type="match status" value="2"/>
</dbReference>
<comment type="caution">
    <text evidence="14">The sequence shown here is derived from an EMBL/GenBank/DDBJ whole genome shotgun (WGS) entry which is preliminary data.</text>
</comment>
<evidence type="ECO:0000256" key="4">
    <source>
        <dbReference type="ARBA" id="ARBA00022490"/>
    </source>
</evidence>
<dbReference type="Pfam" id="PF00931">
    <property type="entry name" value="NB-ARC"/>
    <property type="match status" value="1"/>
</dbReference>
<dbReference type="InterPro" id="IPR055414">
    <property type="entry name" value="LRR_R13L4/SHOC2-like"/>
</dbReference>
<dbReference type="Gene3D" id="3.40.50.10140">
    <property type="entry name" value="Toll/interleukin-1 receptor homology (TIR) domain"/>
    <property type="match status" value="1"/>
</dbReference>
<dbReference type="SUPFAM" id="SSF46785">
    <property type="entry name" value="Winged helix' DNA-binding domain"/>
    <property type="match status" value="1"/>
</dbReference>
<dbReference type="InterPro" id="IPR001611">
    <property type="entry name" value="Leu-rich_rpt"/>
</dbReference>
<dbReference type="InterPro" id="IPR058546">
    <property type="entry name" value="RPS4B/Roq1-like_LRR"/>
</dbReference>
<dbReference type="InterPro" id="IPR027417">
    <property type="entry name" value="P-loop_NTPase"/>
</dbReference>
<dbReference type="InterPro" id="IPR044974">
    <property type="entry name" value="Disease_R_plants"/>
</dbReference>
<evidence type="ECO:0000259" key="13">
    <source>
        <dbReference type="PROSITE" id="PS50104"/>
    </source>
</evidence>
<dbReference type="InterPro" id="IPR002182">
    <property type="entry name" value="NB-ARC"/>
</dbReference>
<dbReference type="Pfam" id="PF01582">
    <property type="entry name" value="TIR"/>
    <property type="match status" value="1"/>
</dbReference>
<dbReference type="InterPro" id="IPR000157">
    <property type="entry name" value="TIR_dom"/>
</dbReference>
<dbReference type="InterPro" id="IPR003591">
    <property type="entry name" value="Leu-rich_rpt_typical-subtyp"/>
</dbReference>
<evidence type="ECO:0000313" key="15">
    <source>
        <dbReference type="Proteomes" id="UP000288805"/>
    </source>
</evidence>
<dbReference type="Pfam" id="PF20160">
    <property type="entry name" value="C-JID"/>
    <property type="match status" value="1"/>
</dbReference>
<dbReference type="InterPro" id="IPR042197">
    <property type="entry name" value="Apaf_helical"/>
</dbReference>
<dbReference type="SUPFAM" id="SSF52200">
    <property type="entry name" value="Toll/Interleukin receptor TIR domain"/>
    <property type="match status" value="1"/>
</dbReference>
<evidence type="ECO:0000256" key="12">
    <source>
        <dbReference type="ARBA" id="ARBA00061488"/>
    </source>
</evidence>
<evidence type="ECO:0000256" key="9">
    <source>
        <dbReference type="ARBA" id="ARBA00023027"/>
    </source>
</evidence>
<comment type="subcellular location">
    <subcellularLocation>
        <location evidence="2">Cytoplasm</location>
    </subcellularLocation>
    <subcellularLocation>
        <location evidence="1">Nucleus</location>
    </subcellularLocation>
</comment>
<comment type="similarity">
    <text evidence="12">Belongs to the disease resistance TIR-NB-LRR family.</text>
</comment>
<keyword evidence="5" id="KW-0433">Leucine-rich repeat</keyword>
<dbReference type="GO" id="GO:0043068">
    <property type="term" value="P:positive regulation of programmed cell death"/>
    <property type="evidence" value="ECO:0007669"/>
    <property type="project" value="UniProtKB-ARBA"/>
</dbReference>
<dbReference type="GO" id="GO:0005634">
    <property type="term" value="C:nucleus"/>
    <property type="evidence" value="ECO:0007669"/>
    <property type="project" value="UniProtKB-SubCell"/>
</dbReference>
<dbReference type="Pfam" id="PF23286">
    <property type="entry name" value="LRR_13"/>
    <property type="match status" value="1"/>
</dbReference>
<dbReference type="Pfam" id="PF00560">
    <property type="entry name" value="LRR_1"/>
    <property type="match status" value="1"/>
</dbReference>
<keyword evidence="6" id="KW-0677">Repeat</keyword>
<feature type="domain" description="TIR" evidence="13">
    <location>
        <begin position="14"/>
        <end position="177"/>
    </location>
</feature>
<dbReference type="InterPro" id="IPR032675">
    <property type="entry name" value="LRR_dom_sf"/>
</dbReference>
<accession>A0A438FVU4</accession>
<dbReference type="Pfam" id="PF23598">
    <property type="entry name" value="LRR_14"/>
    <property type="match status" value="1"/>
</dbReference>
<keyword evidence="4" id="KW-0963">Cytoplasm</keyword>
<dbReference type="PRINTS" id="PR00364">
    <property type="entry name" value="DISEASERSIST"/>
</dbReference>
<dbReference type="GO" id="GO:0005737">
    <property type="term" value="C:cytoplasm"/>
    <property type="evidence" value="ECO:0007669"/>
    <property type="project" value="UniProtKB-SubCell"/>
</dbReference>
<evidence type="ECO:0000256" key="8">
    <source>
        <dbReference type="ARBA" id="ARBA00022821"/>
    </source>
</evidence>
<keyword evidence="10" id="KW-0539">Nucleus</keyword>
<dbReference type="AlphaFoldDB" id="A0A438FVU4"/>
<keyword evidence="8" id="KW-0611">Plant defense</keyword>
<dbReference type="SMART" id="SM00255">
    <property type="entry name" value="TIR"/>
    <property type="match status" value="1"/>
</dbReference>
<evidence type="ECO:0000256" key="3">
    <source>
        <dbReference type="ARBA" id="ARBA00011982"/>
    </source>
</evidence>
<dbReference type="InterPro" id="IPR058192">
    <property type="entry name" value="WHD_ROQ1-like"/>
</dbReference>
<dbReference type="InterPro" id="IPR045344">
    <property type="entry name" value="C-JID"/>
</dbReference>
<evidence type="ECO:0000256" key="10">
    <source>
        <dbReference type="ARBA" id="ARBA00023242"/>
    </source>
</evidence>
<dbReference type="FunFam" id="3.80.10.10:FF:000386">
    <property type="entry name" value="Disease resistance protein RPS4"/>
    <property type="match status" value="1"/>
</dbReference>
<dbReference type="Gene3D" id="3.40.50.300">
    <property type="entry name" value="P-loop containing nucleotide triphosphate hydrolases"/>
    <property type="match status" value="1"/>
</dbReference>
<dbReference type="PANTHER" id="PTHR11017">
    <property type="entry name" value="LEUCINE-RICH REPEAT-CONTAINING PROTEIN"/>
    <property type="match status" value="1"/>
</dbReference>
<dbReference type="Gene3D" id="1.10.8.430">
    <property type="entry name" value="Helical domain of apoptotic protease-activating factors"/>
    <property type="match status" value="1"/>
</dbReference>
<reference evidence="14 15" key="1">
    <citation type="journal article" date="2018" name="PLoS Genet.">
        <title>Population sequencing reveals clonal diversity and ancestral inbreeding in the grapevine cultivar Chardonnay.</title>
        <authorList>
            <person name="Roach M.J."/>
            <person name="Johnson D.L."/>
            <person name="Bohlmann J."/>
            <person name="van Vuuren H.J."/>
            <person name="Jones S.J."/>
            <person name="Pretorius I.S."/>
            <person name="Schmidt S.A."/>
            <person name="Borneman A.R."/>
        </authorList>
    </citation>
    <scope>NUCLEOTIDE SEQUENCE [LARGE SCALE GENOMIC DNA]</scope>
    <source>
        <strain evidence="15">cv. Chardonnay</strain>
        <tissue evidence="14">Leaf</tissue>
    </source>
</reference>
<evidence type="ECO:0000256" key="6">
    <source>
        <dbReference type="ARBA" id="ARBA00022737"/>
    </source>
</evidence>
<keyword evidence="9" id="KW-0520">NAD</keyword>
<dbReference type="EC" id="3.2.2.6" evidence="3"/>
<dbReference type="PANTHER" id="PTHR11017:SF570">
    <property type="entry name" value="DISEASE RESISTANCE PROTEIN (TIR-NBS CLASS)-RELATED"/>
    <property type="match status" value="1"/>
</dbReference>
<dbReference type="InterPro" id="IPR036390">
    <property type="entry name" value="WH_DNA-bd_sf"/>
</dbReference>
<evidence type="ECO:0000256" key="5">
    <source>
        <dbReference type="ARBA" id="ARBA00022614"/>
    </source>
</evidence>
<dbReference type="EMBL" id="QGNW01000726">
    <property type="protein sequence ID" value="RVW64058.1"/>
    <property type="molecule type" value="Genomic_DNA"/>
</dbReference>
<keyword evidence="7" id="KW-0378">Hydrolase</keyword>
<dbReference type="GO" id="GO:0061809">
    <property type="term" value="F:NAD+ nucleosidase activity, cyclic ADP-ribose generating"/>
    <property type="evidence" value="ECO:0007669"/>
    <property type="project" value="UniProtKB-EC"/>
</dbReference>
<evidence type="ECO:0000256" key="2">
    <source>
        <dbReference type="ARBA" id="ARBA00004496"/>
    </source>
</evidence>